<evidence type="ECO:0000313" key="2">
    <source>
        <dbReference type="Proteomes" id="UP001596977"/>
    </source>
</evidence>
<evidence type="ECO:0000313" key="1">
    <source>
        <dbReference type="EMBL" id="MFD0948128.1"/>
    </source>
</evidence>
<comment type="caution">
    <text evidence="1">The sequence shown here is derived from an EMBL/GenBank/DDBJ whole genome shotgun (WGS) entry which is preliminary data.</text>
</comment>
<name>A0ABW3H9N4_9SPHN</name>
<dbReference type="RefSeq" id="WP_264945963.1">
    <property type="nucleotide sequence ID" value="NZ_JAPDRA010000010.1"/>
</dbReference>
<dbReference type="Proteomes" id="UP001596977">
    <property type="component" value="Unassembled WGS sequence"/>
</dbReference>
<sequence length="63" mass="7223">MSSLVRRIEKNIMKAAGLKRRTLTFTGVDGRRHSVRLIATKDGEPIGLHWPRAIPRRFMAVPR</sequence>
<organism evidence="1 2">
    <name type="scientific">Sphingomonas canadensis</name>
    <dbReference type="NCBI Taxonomy" id="1219257"/>
    <lineage>
        <taxon>Bacteria</taxon>
        <taxon>Pseudomonadati</taxon>
        <taxon>Pseudomonadota</taxon>
        <taxon>Alphaproteobacteria</taxon>
        <taxon>Sphingomonadales</taxon>
        <taxon>Sphingomonadaceae</taxon>
        <taxon>Sphingomonas</taxon>
    </lineage>
</organism>
<dbReference type="EMBL" id="JBHTJG010000010">
    <property type="protein sequence ID" value="MFD0948128.1"/>
    <property type="molecule type" value="Genomic_DNA"/>
</dbReference>
<protein>
    <submittedName>
        <fullName evidence="1">Uncharacterized protein</fullName>
    </submittedName>
</protein>
<proteinExistence type="predicted"/>
<reference evidence="2" key="1">
    <citation type="journal article" date="2019" name="Int. J. Syst. Evol. Microbiol.">
        <title>The Global Catalogue of Microorganisms (GCM) 10K type strain sequencing project: providing services to taxonomists for standard genome sequencing and annotation.</title>
        <authorList>
            <consortium name="The Broad Institute Genomics Platform"/>
            <consortium name="The Broad Institute Genome Sequencing Center for Infectious Disease"/>
            <person name="Wu L."/>
            <person name="Ma J."/>
        </authorList>
    </citation>
    <scope>NUCLEOTIDE SEQUENCE [LARGE SCALE GENOMIC DNA]</scope>
    <source>
        <strain evidence="2">CCUG 62982</strain>
    </source>
</reference>
<accession>A0ABW3H9N4</accession>
<gene>
    <name evidence="1" type="ORF">ACFQ1E_17425</name>
</gene>
<keyword evidence="2" id="KW-1185">Reference proteome</keyword>